<dbReference type="Pfam" id="PF13499">
    <property type="entry name" value="EF-hand_7"/>
    <property type="match status" value="1"/>
</dbReference>
<name>A0A078B2D1_STYLE</name>
<accession>A0A078B2D1</accession>
<dbReference type="OrthoDB" id="26525at2759"/>
<dbReference type="InterPro" id="IPR011992">
    <property type="entry name" value="EF-hand-dom_pair"/>
</dbReference>
<dbReference type="PROSITE" id="PS00018">
    <property type="entry name" value="EF_HAND_1"/>
    <property type="match status" value="1"/>
</dbReference>
<organism evidence="3 4">
    <name type="scientific">Stylonychia lemnae</name>
    <name type="common">Ciliate</name>
    <dbReference type="NCBI Taxonomy" id="5949"/>
    <lineage>
        <taxon>Eukaryota</taxon>
        <taxon>Sar</taxon>
        <taxon>Alveolata</taxon>
        <taxon>Ciliophora</taxon>
        <taxon>Intramacronucleata</taxon>
        <taxon>Spirotrichea</taxon>
        <taxon>Stichotrichia</taxon>
        <taxon>Sporadotrichida</taxon>
        <taxon>Oxytrichidae</taxon>
        <taxon>Stylonychinae</taxon>
        <taxon>Stylonychia</taxon>
    </lineage>
</organism>
<dbReference type="InterPro" id="IPR002048">
    <property type="entry name" value="EF_hand_dom"/>
</dbReference>
<dbReference type="OMA" id="TIWSAYD"/>
<gene>
    <name evidence="3" type="primary">Contig15419.g16434</name>
    <name evidence="3" type="ORF">STYLEM_17829</name>
</gene>
<feature type="domain" description="EF-hand" evidence="2">
    <location>
        <begin position="49"/>
        <end position="84"/>
    </location>
</feature>
<dbReference type="AlphaFoldDB" id="A0A078B2D1"/>
<dbReference type="SUPFAM" id="SSF47473">
    <property type="entry name" value="EF-hand"/>
    <property type="match status" value="1"/>
</dbReference>
<dbReference type="PROSITE" id="PS50222">
    <property type="entry name" value="EF_HAND_2"/>
    <property type="match status" value="2"/>
</dbReference>
<evidence type="ECO:0000256" key="1">
    <source>
        <dbReference type="ARBA" id="ARBA00022837"/>
    </source>
</evidence>
<dbReference type="SMART" id="SM00054">
    <property type="entry name" value="EFh"/>
    <property type="match status" value="2"/>
</dbReference>
<evidence type="ECO:0000259" key="2">
    <source>
        <dbReference type="PROSITE" id="PS50222"/>
    </source>
</evidence>
<dbReference type="GO" id="GO:0005509">
    <property type="term" value="F:calcium ion binding"/>
    <property type="evidence" value="ECO:0007669"/>
    <property type="project" value="InterPro"/>
</dbReference>
<protein>
    <submittedName>
        <fullName evidence="3">Calcium-binding ef-hand</fullName>
    </submittedName>
</protein>
<dbReference type="Proteomes" id="UP000039865">
    <property type="component" value="Unassembled WGS sequence"/>
</dbReference>
<dbReference type="EMBL" id="CCKQ01016823">
    <property type="protein sequence ID" value="CDW88705.1"/>
    <property type="molecule type" value="Genomic_DNA"/>
</dbReference>
<keyword evidence="1" id="KW-0106">Calcium</keyword>
<dbReference type="Gene3D" id="1.10.238.10">
    <property type="entry name" value="EF-hand"/>
    <property type="match status" value="2"/>
</dbReference>
<evidence type="ECO:0000313" key="3">
    <source>
        <dbReference type="EMBL" id="CDW88705.1"/>
    </source>
</evidence>
<keyword evidence="4" id="KW-1185">Reference proteome</keyword>
<dbReference type="InParanoid" id="A0A078B2D1"/>
<proteinExistence type="predicted"/>
<reference evidence="3 4" key="1">
    <citation type="submission" date="2014-06" db="EMBL/GenBank/DDBJ databases">
        <authorList>
            <person name="Swart Estienne"/>
        </authorList>
    </citation>
    <scope>NUCLEOTIDE SEQUENCE [LARGE SCALE GENOMIC DNA]</scope>
    <source>
        <strain evidence="3 4">130c</strain>
    </source>
</reference>
<feature type="domain" description="EF-hand" evidence="2">
    <location>
        <begin position="7"/>
        <end position="42"/>
    </location>
</feature>
<evidence type="ECO:0000313" key="4">
    <source>
        <dbReference type="Proteomes" id="UP000039865"/>
    </source>
</evidence>
<dbReference type="CDD" id="cd00051">
    <property type="entry name" value="EFh"/>
    <property type="match status" value="1"/>
</dbReference>
<sequence length="84" mass="9490">MSDIDSIIEKCIDDIWKTYDKDNSGFLDKAETKAFVKNTLTEMGENGEFSEADFEACFKEFDKDGNGTISKDEMKTFIKKVAGL</sequence>
<dbReference type="InterPro" id="IPR018247">
    <property type="entry name" value="EF_Hand_1_Ca_BS"/>
</dbReference>